<evidence type="ECO:0000313" key="10">
    <source>
        <dbReference type="EMBL" id="MDO6453548.1"/>
    </source>
</evidence>
<feature type="transmembrane region" description="Helical" evidence="9">
    <location>
        <begin position="65"/>
        <end position="83"/>
    </location>
</feature>
<dbReference type="NCBIfam" id="TIGR01620">
    <property type="entry name" value="hyp_HI0043"/>
    <property type="match status" value="1"/>
</dbReference>
<reference evidence="10" key="1">
    <citation type="submission" date="2023-07" db="EMBL/GenBank/DDBJ databases">
        <title>Genome content predicts the carbon catabolic preferences of heterotrophic bacteria.</title>
        <authorList>
            <person name="Gralka M."/>
        </authorList>
    </citation>
    <scope>NUCLEOTIDE SEQUENCE</scope>
    <source>
        <strain evidence="10">I2M16</strain>
    </source>
</reference>
<keyword evidence="6 9" id="KW-1133">Transmembrane helix</keyword>
<keyword evidence="4" id="KW-0997">Cell inner membrane</keyword>
<keyword evidence="3" id="KW-1003">Cell membrane</keyword>
<evidence type="ECO:0000256" key="8">
    <source>
        <dbReference type="SAM" id="MobiDB-lite"/>
    </source>
</evidence>
<feature type="transmembrane region" description="Helical" evidence="9">
    <location>
        <begin position="95"/>
        <end position="116"/>
    </location>
</feature>
<dbReference type="RefSeq" id="WP_303549836.1">
    <property type="nucleotide sequence ID" value="NZ_JAUOPG010000004.1"/>
</dbReference>
<dbReference type="AlphaFoldDB" id="A0AAW7XKU0"/>
<evidence type="ECO:0000256" key="2">
    <source>
        <dbReference type="ARBA" id="ARBA00008255"/>
    </source>
</evidence>
<dbReference type="GO" id="GO:0005886">
    <property type="term" value="C:plasma membrane"/>
    <property type="evidence" value="ECO:0007669"/>
    <property type="project" value="UniProtKB-SubCell"/>
</dbReference>
<accession>A0AAW7XKU0</accession>
<evidence type="ECO:0000256" key="5">
    <source>
        <dbReference type="ARBA" id="ARBA00022692"/>
    </source>
</evidence>
<comment type="caution">
    <text evidence="10">The sequence shown here is derived from an EMBL/GenBank/DDBJ whole genome shotgun (WGS) entry which is preliminary data.</text>
</comment>
<evidence type="ECO:0000256" key="3">
    <source>
        <dbReference type="ARBA" id="ARBA00022475"/>
    </source>
</evidence>
<keyword evidence="5 9" id="KW-0812">Transmembrane</keyword>
<feature type="region of interest" description="Disordered" evidence="8">
    <location>
        <begin position="1"/>
        <end position="52"/>
    </location>
</feature>
<sequence>MSDHPSWRKPVFIDPKQTSQTSQFQEPPMEPHVFAPDSVTASDDSELVLTETPPPKKKRRLWSRIFGAAITAVLTGAIVSEVYRFISWGYDLNPILGGICTAVTGITIISGAVWLYGSFKGLRQLKEAERLQQEAITLQSQKTHGEAAPFLKKLDKLYDNTDLNRPFKDAIRQVDSAYNDSEIIRYISDYALREQDAAARKCVQRNSVQSGLMVALSPYATFDMYLVGWRNIKMLRELAEIYGIAPGAATQWQLLKRVLHNIAFAGLSEITIHAGSHLLGASITTTLSARAGQGVGASLFTARSGFQAIKLCRPLPLTKDAQKELNKISESIIADVARQSSESSQK</sequence>
<dbReference type="InterPro" id="IPR006507">
    <property type="entry name" value="UPF0283"/>
</dbReference>
<dbReference type="Proteomes" id="UP001169862">
    <property type="component" value="Unassembled WGS sequence"/>
</dbReference>
<keyword evidence="7 9" id="KW-0472">Membrane</keyword>
<evidence type="ECO:0000313" key="11">
    <source>
        <dbReference type="Proteomes" id="UP001169862"/>
    </source>
</evidence>
<evidence type="ECO:0000256" key="4">
    <source>
        <dbReference type="ARBA" id="ARBA00022519"/>
    </source>
</evidence>
<organism evidence="10 11">
    <name type="scientific">Neptunomonas phycophila</name>
    <dbReference type="NCBI Taxonomy" id="1572645"/>
    <lineage>
        <taxon>Bacteria</taxon>
        <taxon>Pseudomonadati</taxon>
        <taxon>Pseudomonadota</taxon>
        <taxon>Gammaproteobacteria</taxon>
        <taxon>Oceanospirillales</taxon>
        <taxon>Oceanospirillaceae</taxon>
        <taxon>Neptunomonas</taxon>
    </lineage>
</organism>
<dbReference type="InterPro" id="IPR021147">
    <property type="entry name" value="DUF697"/>
</dbReference>
<dbReference type="EMBL" id="JAUOPG010000004">
    <property type="protein sequence ID" value="MDO6453548.1"/>
    <property type="molecule type" value="Genomic_DNA"/>
</dbReference>
<dbReference type="PANTHER" id="PTHR39342:SF1">
    <property type="entry name" value="UPF0283 MEMBRANE PROTEIN YCJF"/>
    <property type="match status" value="1"/>
</dbReference>
<evidence type="ECO:0000256" key="6">
    <source>
        <dbReference type="ARBA" id="ARBA00022989"/>
    </source>
</evidence>
<dbReference type="PANTHER" id="PTHR39342">
    <property type="entry name" value="UPF0283 MEMBRANE PROTEIN YCJF"/>
    <property type="match status" value="1"/>
</dbReference>
<evidence type="ECO:0000256" key="9">
    <source>
        <dbReference type="SAM" id="Phobius"/>
    </source>
</evidence>
<name>A0AAW7XKU0_9GAMM</name>
<protein>
    <submittedName>
        <fullName evidence="10">TIGR01620 family protein</fullName>
    </submittedName>
</protein>
<comment type="similarity">
    <text evidence="2">Belongs to the UPF0283 family.</text>
</comment>
<dbReference type="Pfam" id="PF05128">
    <property type="entry name" value="DUF697"/>
    <property type="match status" value="1"/>
</dbReference>
<evidence type="ECO:0000256" key="7">
    <source>
        <dbReference type="ARBA" id="ARBA00023136"/>
    </source>
</evidence>
<comment type="subcellular location">
    <subcellularLocation>
        <location evidence="1">Cell inner membrane</location>
        <topology evidence="1">Multi-pass membrane protein</topology>
    </subcellularLocation>
</comment>
<proteinExistence type="inferred from homology"/>
<gene>
    <name evidence="10" type="ORF">Q4490_08220</name>
</gene>
<feature type="compositionally biased region" description="Polar residues" evidence="8">
    <location>
        <begin position="16"/>
        <end position="25"/>
    </location>
</feature>
<evidence type="ECO:0000256" key="1">
    <source>
        <dbReference type="ARBA" id="ARBA00004429"/>
    </source>
</evidence>